<gene>
    <name evidence="2" type="ORF">P167DRAFT_532578</name>
</gene>
<keyword evidence="1" id="KW-0732">Signal</keyword>
<dbReference type="EMBL" id="ML119110">
    <property type="protein sequence ID" value="RPB16098.1"/>
    <property type="molecule type" value="Genomic_DNA"/>
</dbReference>
<feature type="chain" id="PRO_5018111050" evidence="1">
    <location>
        <begin position="24"/>
        <end position="96"/>
    </location>
</feature>
<accession>A0A3N4L2Y2</accession>
<keyword evidence="3" id="KW-1185">Reference proteome</keyword>
<proteinExistence type="predicted"/>
<name>A0A3N4L2Y2_9PEZI</name>
<evidence type="ECO:0000256" key="1">
    <source>
        <dbReference type="SAM" id="SignalP"/>
    </source>
</evidence>
<organism evidence="2 3">
    <name type="scientific">Morchella conica CCBAS932</name>
    <dbReference type="NCBI Taxonomy" id="1392247"/>
    <lineage>
        <taxon>Eukaryota</taxon>
        <taxon>Fungi</taxon>
        <taxon>Dikarya</taxon>
        <taxon>Ascomycota</taxon>
        <taxon>Pezizomycotina</taxon>
        <taxon>Pezizomycetes</taxon>
        <taxon>Pezizales</taxon>
        <taxon>Morchellaceae</taxon>
        <taxon>Morchella</taxon>
    </lineage>
</organism>
<evidence type="ECO:0000313" key="3">
    <source>
        <dbReference type="Proteomes" id="UP000277580"/>
    </source>
</evidence>
<dbReference type="InParanoid" id="A0A3N4L2Y2"/>
<evidence type="ECO:0000313" key="2">
    <source>
        <dbReference type="EMBL" id="RPB16098.1"/>
    </source>
</evidence>
<dbReference type="Proteomes" id="UP000277580">
    <property type="component" value="Unassembled WGS sequence"/>
</dbReference>
<feature type="signal peptide" evidence="1">
    <location>
        <begin position="1"/>
        <end position="23"/>
    </location>
</feature>
<protein>
    <submittedName>
        <fullName evidence="2">Uncharacterized protein</fullName>
    </submittedName>
</protein>
<dbReference type="OrthoDB" id="10455795at2759"/>
<reference evidence="2 3" key="1">
    <citation type="journal article" date="2018" name="Nat. Ecol. Evol.">
        <title>Pezizomycetes genomes reveal the molecular basis of ectomycorrhizal truffle lifestyle.</title>
        <authorList>
            <person name="Murat C."/>
            <person name="Payen T."/>
            <person name="Noel B."/>
            <person name="Kuo A."/>
            <person name="Morin E."/>
            <person name="Chen J."/>
            <person name="Kohler A."/>
            <person name="Krizsan K."/>
            <person name="Balestrini R."/>
            <person name="Da Silva C."/>
            <person name="Montanini B."/>
            <person name="Hainaut M."/>
            <person name="Levati E."/>
            <person name="Barry K.W."/>
            <person name="Belfiori B."/>
            <person name="Cichocki N."/>
            <person name="Clum A."/>
            <person name="Dockter R.B."/>
            <person name="Fauchery L."/>
            <person name="Guy J."/>
            <person name="Iotti M."/>
            <person name="Le Tacon F."/>
            <person name="Lindquist E.A."/>
            <person name="Lipzen A."/>
            <person name="Malagnac F."/>
            <person name="Mello A."/>
            <person name="Molinier V."/>
            <person name="Miyauchi S."/>
            <person name="Poulain J."/>
            <person name="Riccioni C."/>
            <person name="Rubini A."/>
            <person name="Sitrit Y."/>
            <person name="Splivallo R."/>
            <person name="Traeger S."/>
            <person name="Wang M."/>
            <person name="Zifcakova L."/>
            <person name="Wipf D."/>
            <person name="Zambonelli A."/>
            <person name="Paolocci F."/>
            <person name="Nowrousian M."/>
            <person name="Ottonello S."/>
            <person name="Baldrian P."/>
            <person name="Spatafora J.W."/>
            <person name="Henrissat B."/>
            <person name="Nagy L.G."/>
            <person name="Aury J.M."/>
            <person name="Wincker P."/>
            <person name="Grigoriev I.V."/>
            <person name="Bonfante P."/>
            <person name="Martin F.M."/>
        </authorList>
    </citation>
    <scope>NUCLEOTIDE SEQUENCE [LARGE SCALE GENOMIC DNA]</scope>
    <source>
        <strain evidence="2 3">CCBAS932</strain>
    </source>
</reference>
<sequence>MRIPLAFLLRVTLFTLLTLTTRAARNLNDSSTNSCYDSCKDPFDTFVVCGVPFSPDEDMRIYMNISYYTPTQSNCLCMTRGFLRSALEYIDPNRII</sequence>
<dbReference type="AlphaFoldDB" id="A0A3N4L2Y2"/>